<protein>
    <submittedName>
        <fullName evidence="8">Oligoendopeptidase F</fullName>
    </submittedName>
</protein>
<dbReference type="Proteomes" id="UP000612362">
    <property type="component" value="Unassembled WGS sequence"/>
</dbReference>
<evidence type="ECO:0000256" key="5">
    <source>
        <dbReference type="ARBA" id="ARBA00023049"/>
    </source>
</evidence>
<dbReference type="RefSeq" id="WP_220195752.1">
    <property type="nucleotide sequence ID" value="NZ_BNJF01000002.1"/>
</dbReference>
<dbReference type="InterPro" id="IPR042088">
    <property type="entry name" value="OligoPept_F_C"/>
</dbReference>
<dbReference type="GO" id="GO:0006508">
    <property type="term" value="P:proteolysis"/>
    <property type="evidence" value="ECO:0007669"/>
    <property type="project" value="UniProtKB-KW"/>
</dbReference>
<evidence type="ECO:0000313" key="8">
    <source>
        <dbReference type="EMBL" id="GHO46372.1"/>
    </source>
</evidence>
<accession>A0A8J3I579</accession>
<dbReference type="InterPro" id="IPR001567">
    <property type="entry name" value="Pept_M3A_M3B_dom"/>
</dbReference>
<evidence type="ECO:0000256" key="1">
    <source>
        <dbReference type="ARBA" id="ARBA00022670"/>
    </source>
</evidence>
<dbReference type="CDD" id="cd09607">
    <property type="entry name" value="M3B_PepF"/>
    <property type="match status" value="1"/>
</dbReference>
<evidence type="ECO:0000256" key="4">
    <source>
        <dbReference type="ARBA" id="ARBA00022833"/>
    </source>
</evidence>
<keyword evidence="5 6" id="KW-0482">Metalloprotease</keyword>
<keyword evidence="9" id="KW-1185">Reference proteome</keyword>
<dbReference type="SUPFAM" id="SSF55486">
    <property type="entry name" value="Metalloproteases ('zincins'), catalytic domain"/>
    <property type="match status" value="1"/>
</dbReference>
<keyword evidence="3 6" id="KW-0378">Hydrolase</keyword>
<organism evidence="8 9">
    <name type="scientific">Ktedonospora formicarum</name>
    <dbReference type="NCBI Taxonomy" id="2778364"/>
    <lineage>
        <taxon>Bacteria</taxon>
        <taxon>Bacillati</taxon>
        <taxon>Chloroflexota</taxon>
        <taxon>Ktedonobacteria</taxon>
        <taxon>Ktedonobacterales</taxon>
        <taxon>Ktedonobacteraceae</taxon>
        <taxon>Ktedonospora</taxon>
    </lineage>
</organism>
<dbReference type="PANTHER" id="PTHR34217:SF1">
    <property type="entry name" value="CARBOXYPEPTIDASE 1"/>
    <property type="match status" value="1"/>
</dbReference>
<dbReference type="GO" id="GO:0046872">
    <property type="term" value="F:metal ion binding"/>
    <property type="evidence" value="ECO:0007669"/>
    <property type="project" value="UniProtKB-UniRule"/>
</dbReference>
<comment type="similarity">
    <text evidence="6">Belongs to the peptidase M3 family.</text>
</comment>
<dbReference type="GO" id="GO:0004181">
    <property type="term" value="F:metallocarboxypeptidase activity"/>
    <property type="evidence" value="ECO:0007669"/>
    <property type="project" value="InterPro"/>
</dbReference>
<evidence type="ECO:0000256" key="6">
    <source>
        <dbReference type="RuleBase" id="RU003435"/>
    </source>
</evidence>
<evidence type="ECO:0000256" key="3">
    <source>
        <dbReference type="ARBA" id="ARBA00022801"/>
    </source>
</evidence>
<sequence length="601" mass="68066">MLTTQELPRWDMTVIYPDMEAPEFEQGFAANIRAVDSLSALFDQHHVAEHTALTVDDALVTAFEEVIARYNEVLEHIETLYTYISCFVDTNSEDTLAQAKLSELMNVYVLLTQLGTRFTAWVGSMDVDALLARSGLARHHEHMLRRAQFRARHLMSSAEEMLASELNISSGMAWGRLHGNMTSQLKVSLDVDGVTKEYPISAVRNMGYSPDRNMRKCAYEAELAAWERVAVPLAASLNSIKNETNVLARKRGWSSALEATLFLNSIDQQTLEAMLEAARESFPDMRRYLKAKARALGLQKLAWYDLQAPIGQSEKSWSFEEAQLFIIEQFGSYSPRLAGLAEQAFNERWIDAEPRPGKIDGAYCAGLRPGESRVLANYSPSYDSVSTLAHELGHAYHNLNMRDRTTLQSGSPMTLAETASIFCETIIRNAALKNASKQEQLAILASSLQNSCMIVVDITSRFLFEQGVFEKRQQRELSVDELKELMLDTQRLTYGDGLDEAALHPYMWAVKGHYYNSDYPYYNYPYMFGLLFGLGLYTRYQQDPEGFKQGYDDLLSLTGMVDAATLAARFGIDIRTKEFWCSSLDNLRKDIDRFEELVKTF</sequence>
<name>A0A8J3I579_9CHLR</name>
<dbReference type="Pfam" id="PF01432">
    <property type="entry name" value="Peptidase_M3"/>
    <property type="match status" value="1"/>
</dbReference>
<evidence type="ECO:0000313" key="9">
    <source>
        <dbReference type="Proteomes" id="UP000612362"/>
    </source>
</evidence>
<evidence type="ECO:0000259" key="7">
    <source>
        <dbReference type="Pfam" id="PF01432"/>
    </source>
</evidence>
<comment type="cofactor">
    <cofactor evidence="6">
        <name>Zn(2+)</name>
        <dbReference type="ChEBI" id="CHEBI:29105"/>
    </cofactor>
    <text evidence="6">Binds 1 zinc ion.</text>
</comment>
<dbReference type="NCBIfam" id="TIGR02290">
    <property type="entry name" value="M3_fam_3"/>
    <property type="match status" value="1"/>
</dbReference>
<dbReference type="InterPro" id="IPR011977">
    <property type="entry name" value="Pept_M3B_clade3"/>
</dbReference>
<dbReference type="InterPro" id="IPR001333">
    <property type="entry name" value="Peptidase_M32_Taq"/>
</dbReference>
<dbReference type="Gene3D" id="1.10.1370.20">
    <property type="entry name" value="Oligoendopeptidase f, C-terminal domain"/>
    <property type="match status" value="1"/>
</dbReference>
<dbReference type="AlphaFoldDB" id="A0A8J3I579"/>
<gene>
    <name evidence="8" type="ORF">KSX_45350</name>
</gene>
<dbReference type="EMBL" id="BNJF01000002">
    <property type="protein sequence ID" value="GHO46372.1"/>
    <property type="molecule type" value="Genomic_DNA"/>
</dbReference>
<keyword evidence="1 6" id="KW-0645">Protease</keyword>
<keyword evidence="4 6" id="KW-0862">Zinc</keyword>
<dbReference type="PANTHER" id="PTHR34217">
    <property type="entry name" value="METAL-DEPENDENT CARBOXYPEPTIDASE"/>
    <property type="match status" value="1"/>
</dbReference>
<proteinExistence type="inferred from homology"/>
<dbReference type="Gene3D" id="1.20.140.70">
    <property type="entry name" value="Oligopeptidase f, N-terminal domain"/>
    <property type="match status" value="1"/>
</dbReference>
<comment type="caution">
    <text evidence="8">The sequence shown here is derived from an EMBL/GenBank/DDBJ whole genome shotgun (WGS) entry which is preliminary data.</text>
</comment>
<reference evidence="8" key="1">
    <citation type="submission" date="2020-10" db="EMBL/GenBank/DDBJ databases">
        <title>Taxonomic study of unclassified bacteria belonging to the class Ktedonobacteria.</title>
        <authorList>
            <person name="Yabe S."/>
            <person name="Wang C.M."/>
            <person name="Zheng Y."/>
            <person name="Sakai Y."/>
            <person name="Cavaletti L."/>
            <person name="Monciardini P."/>
            <person name="Donadio S."/>
        </authorList>
    </citation>
    <scope>NUCLEOTIDE SEQUENCE</scope>
    <source>
        <strain evidence="8">SOSP1-1</strain>
    </source>
</reference>
<evidence type="ECO:0000256" key="2">
    <source>
        <dbReference type="ARBA" id="ARBA00022723"/>
    </source>
</evidence>
<dbReference type="InterPro" id="IPR034006">
    <property type="entry name" value="M3B_PepF_2"/>
</dbReference>
<keyword evidence="2 6" id="KW-0479">Metal-binding</keyword>
<dbReference type="GO" id="GO:0004222">
    <property type="term" value="F:metalloendopeptidase activity"/>
    <property type="evidence" value="ECO:0007669"/>
    <property type="project" value="InterPro"/>
</dbReference>
<feature type="domain" description="Peptidase M3A/M3B catalytic" evidence="7">
    <location>
        <begin position="206"/>
        <end position="584"/>
    </location>
</feature>